<dbReference type="EMBL" id="JBHUMO010000056">
    <property type="protein sequence ID" value="MFD2729666.1"/>
    <property type="molecule type" value="Genomic_DNA"/>
</dbReference>
<dbReference type="Proteomes" id="UP001597427">
    <property type="component" value="Unassembled WGS sequence"/>
</dbReference>
<proteinExistence type="predicted"/>
<dbReference type="Pfam" id="PF12146">
    <property type="entry name" value="Hydrolase_4"/>
    <property type="match status" value="1"/>
</dbReference>
<dbReference type="Gene3D" id="3.40.50.1820">
    <property type="entry name" value="alpha/beta hydrolase"/>
    <property type="match status" value="1"/>
</dbReference>
<reference evidence="3" key="1">
    <citation type="journal article" date="2019" name="Int. J. Syst. Evol. Microbiol.">
        <title>The Global Catalogue of Microorganisms (GCM) 10K type strain sequencing project: providing services to taxonomists for standard genome sequencing and annotation.</title>
        <authorList>
            <consortium name="The Broad Institute Genomics Platform"/>
            <consortium name="The Broad Institute Genome Sequencing Center for Infectious Disease"/>
            <person name="Wu L."/>
            <person name="Ma J."/>
        </authorList>
    </citation>
    <scope>NUCLEOTIDE SEQUENCE [LARGE SCALE GENOMIC DNA]</scope>
    <source>
        <strain evidence="3">TISTR 932</strain>
    </source>
</reference>
<accession>A0ABW5TNH2</accession>
<feature type="domain" description="Serine aminopeptidase S33" evidence="1">
    <location>
        <begin position="26"/>
        <end position="291"/>
    </location>
</feature>
<name>A0ABW5TNH2_9ENTE</name>
<dbReference type="GO" id="GO:0016787">
    <property type="term" value="F:hydrolase activity"/>
    <property type="evidence" value="ECO:0007669"/>
    <property type="project" value="UniProtKB-KW"/>
</dbReference>
<dbReference type="InterPro" id="IPR022742">
    <property type="entry name" value="Hydrolase_4"/>
</dbReference>
<evidence type="ECO:0000313" key="3">
    <source>
        <dbReference type="Proteomes" id="UP001597427"/>
    </source>
</evidence>
<evidence type="ECO:0000259" key="1">
    <source>
        <dbReference type="Pfam" id="PF12146"/>
    </source>
</evidence>
<dbReference type="RefSeq" id="WP_379982242.1">
    <property type="nucleotide sequence ID" value="NZ_JBHUMO010000056.1"/>
</dbReference>
<evidence type="ECO:0000313" key="2">
    <source>
        <dbReference type="EMBL" id="MFD2729666.1"/>
    </source>
</evidence>
<sequence>MKQQHWLTSSDQSHQLKVNYWLPTEKPKAVIQLVHGMVEHIDRYDSFAKFLNAQGYAVIGHDHLGHGDSIDNVGEYGYFAEQKGYRYLITDVKRIEEQWRTKFPEVPYFLLGHSMGSLVVRDVLIEYPTERLQGAIMMGTAYESLLKMNVALLVSRAFIRFRGKRYRSTFLDNLAFNGFNRHIHSARTSKDWLSRDEDQVDAYIQDPKNQFTFTTQAYQDLFYLTKEASSPKKLNQIDPRLPLLVISGEEDPVGRYGKGVIACAQQLAKNGNPVTLELMAEGRHELLNEQNAKTVYQLLVNWLRKYEKTSTDRK</sequence>
<keyword evidence="3" id="KW-1185">Reference proteome</keyword>
<keyword evidence="2" id="KW-0378">Hydrolase</keyword>
<dbReference type="InterPro" id="IPR029058">
    <property type="entry name" value="AB_hydrolase_fold"/>
</dbReference>
<protein>
    <submittedName>
        <fullName evidence="2">Alpha/beta fold hydrolase</fullName>
    </submittedName>
</protein>
<comment type="caution">
    <text evidence="2">The sequence shown here is derived from an EMBL/GenBank/DDBJ whole genome shotgun (WGS) entry which is preliminary data.</text>
</comment>
<dbReference type="PANTHER" id="PTHR11614">
    <property type="entry name" value="PHOSPHOLIPASE-RELATED"/>
    <property type="match status" value="1"/>
</dbReference>
<dbReference type="InterPro" id="IPR051044">
    <property type="entry name" value="MAG_DAG_Lipase"/>
</dbReference>
<dbReference type="SUPFAM" id="SSF53474">
    <property type="entry name" value="alpha/beta-Hydrolases"/>
    <property type="match status" value="1"/>
</dbReference>
<organism evidence="2 3">
    <name type="scientific">Enterococcus camelliae</name>
    <dbReference type="NCBI Taxonomy" id="453959"/>
    <lineage>
        <taxon>Bacteria</taxon>
        <taxon>Bacillati</taxon>
        <taxon>Bacillota</taxon>
        <taxon>Bacilli</taxon>
        <taxon>Lactobacillales</taxon>
        <taxon>Enterococcaceae</taxon>
        <taxon>Enterococcus</taxon>
    </lineage>
</organism>
<gene>
    <name evidence="2" type="ORF">ACFSR0_09570</name>
</gene>